<accession>A0AAV5WEE7</accession>
<comment type="caution">
    <text evidence="2">The sequence shown here is derived from an EMBL/GenBank/DDBJ whole genome shotgun (WGS) entry which is preliminary data.</text>
</comment>
<keyword evidence="3" id="KW-1185">Reference proteome</keyword>
<gene>
    <name evidence="2" type="ORF">PFISCL1PPCAC_19461</name>
</gene>
<dbReference type="AlphaFoldDB" id="A0AAV5WEE7"/>
<evidence type="ECO:0000313" key="3">
    <source>
        <dbReference type="Proteomes" id="UP001432322"/>
    </source>
</evidence>
<name>A0AAV5WEE7_9BILA</name>
<sequence length="397" mass="43574">LAFFSHSQAAVHFTRSLILDEFDLIGKNSVSLDSICLQNGCKVYVSAVKDDQFIGKLSFQGAEGANAESLESYAYDFDKKTQQKIPFVAENNSPLSIVNSNENFACGPIVIYAISNDANNLYVAGVYDVSRTFRDEQAIGKVVTIIGPRPFTVWASSPSEEMEASVYMTGFDIEKDDKCIQAYHSTRGLGIKYSVNGPITTLFFEEEVQMNVDFFEFFEKDLEMTSATFISSPGFIGCSNGEVYRTSLYPNDANFTFTSDIARSVHLEAYLNTEDPLELTVESVNTITSRSFTGTINSDSYHRMGEVSATKLSFFYTMSDSSSSFLVKMTDLGLTQSTVRPRRTTPPTTRHSTPSTSLSSTSPSIPPTTPTVAAPTTSGMKGASLSTFILLVLLHFV</sequence>
<feature type="compositionally biased region" description="Low complexity" evidence="1">
    <location>
        <begin position="336"/>
        <end position="363"/>
    </location>
</feature>
<protein>
    <submittedName>
        <fullName evidence="2">Uncharacterized protein</fullName>
    </submittedName>
</protein>
<reference evidence="2" key="1">
    <citation type="submission" date="2023-10" db="EMBL/GenBank/DDBJ databases">
        <title>Genome assembly of Pristionchus species.</title>
        <authorList>
            <person name="Yoshida K."/>
            <person name="Sommer R.J."/>
        </authorList>
    </citation>
    <scope>NUCLEOTIDE SEQUENCE</scope>
    <source>
        <strain evidence="2">RS5133</strain>
    </source>
</reference>
<evidence type="ECO:0000313" key="2">
    <source>
        <dbReference type="EMBL" id="GMT28164.1"/>
    </source>
</evidence>
<dbReference type="Proteomes" id="UP001432322">
    <property type="component" value="Unassembled WGS sequence"/>
</dbReference>
<dbReference type="EMBL" id="BTSY01000005">
    <property type="protein sequence ID" value="GMT28164.1"/>
    <property type="molecule type" value="Genomic_DNA"/>
</dbReference>
<feature type="region of interest" description="Disordered" evidence="1">
    <location>
        <begin position="336"/>
        <end position="377"/>
    </location>
</feature>
<evidence type="ECO:0000256" key="1">
    <source>
        <dbReference type="SAM" id="MobiDB-lite"/>
    </source>
</evidence>
<feature type="non-terminal residue" evidence="2">
    <location>
        <position position="1"/>
    </location>
</feature>
<organism evidence="2 3">
    <name type="scientific">Pristionchus fissidentatus</name>
    <dbReference type="NCBI Taxonomy" id="1538716"/>
    <lineage>
        <taxon>Eukaryota</taxon>
        <taxon>Metazoa</taxon>
        <taxon>Ecdysozoa</taxon>
        <taxon>Nematoda</taxon>
        <taxon>Chromadorea</taxon>
        <taxon>Rhabditida</taxon>
        <taxon>Rhabditina</taxon>
        <taxon>Diplogasteromorpha</taxon>
        <taxon>Diplogasteroidea</taxon>
        <taxon>Neodiplogasteridae</taxon>
        <taxon>Pristionchus</taxon>
    </lineage>
</organism>
<proteinExistence type="predicted"/>